<feature type="transmembrane region" description="Helical" evidence="5">
    <location>
        <begin position="65"/>
        <end position="89"/>
    </location>
</feature>
<feature type="transmembrane region" description="Helical" evidence="5">
    <location>
        <begin position="175"/>
        <end position="204"/>
    </location>
</feature>
<evidence type="ECO:0000256" key="3">
    <source>
        <dbReference type="ARBA" id="ARBA00022989"/>
    </source>
</evidence>
<accession>A0AAU9JWK1</accession>
<dbReference type="SUPFAM" id="SSF144091">
    <property type="entry name" value="Rhomboid-like"/>
    <property type="match status" value="1"/>
</dbReference>
<dbReference type="GO" id="GO:0016020">
    <property type="term" value="C:membrane"/>
    <property type="evidence" value="ECO:0007669"/>
    <property type="project" value="UniProtKB-SubCell"/>
</dbReference>
<name>A0AAU9JWK1_9CILI</name>
<protein>
    <submittedName>
        <fullName evidence="6">Uncharacterized protein</fullName>
    </submittedName>
</protein>
<comment type="subcellular location">
    <subcellularLocation>
        <location evidence="1">Membrane</location>
        <topology evidence="1">Multi-pass membrane protein</topology>
    </subcellularLocation>
</comment>
<feature type="transmembrane region" description="Helical" evidence="5">
    <location>
        <begin position="101"/>
        <end position="130"/>
    </location>
</feature>
<evidence type="ECO:0000313" key="7">
    <source>
        <dbReference type="Proteomes" id="UP001162131"/>
    </source>
</evidence>
<evidence type="ECO:0000256" key="2">
    <source>
        <dbReference type="ARBA" id="ARBA00022692"/>
    </source>
</evidence>
<dbReference type="AlphaFoldDB" id="A0AAU9JWK1"/>
<dbReference type="EMBL" id="CAJZBQ010000040">
    <property type="protein sequence ID" value="CAG9326103.1"/>
    <property type="molecule type" value="Genomic_DNA"/>
</dbReference>
<comment type="caution">
    <text evidence="6">The sequence shown here is derived from an EMBL/GenBank/DDBJ whole genome shotgun (WGS) entry which is preliminary data.</text>
</comment>
<keyword evidence="7" id="KW-1185">Reference proteome</keyword>
<dbReference type="InterPro" id="IPR035952">
    <property type="entry name" value="Rhomboid-like_sf"/>
</dbReference>
<keyword evidence="4 5" id="KW-0472">Membrane</keyword>
<reference evidence="6" key="1">
    <citation type="submission" date="2021-09" db="EMBL/GenBank/DDBJ databases">
        <authorList>
            <consortium name="AG Swart"/>
            <person name="Singh M."/>
            <person name="Singh A."/>
            <person name="Seah K."/>
            <person name="Emmerich C."/>
        </authorList>
    </citation>
    <scope>NUCLEOTIDE SEQUENCE</scope>
    <source>
        <strain evidence="6">ATCC30299</strain>
    </source>
</reference>
<proteinExistence type="predicted"/>
<dbReference type="Proteomes" id="UP001162131">
    <property type="component" value="Unassembled WGS sequence"/>
</dbReference>
<keyword evidence="3 5" id="KW-1133">Transmembrane helix</keyword>
<sequence length="313" mass="36185">MFYSDPNQDARGRLKNWWGRMPAFTRLILYFSAGVYLLVLFHLHIDHSLISTPHLTVKSTQLWRLFTFTYASTKILLFAIEMIAYLWLSCKTERKYGTVKYFIYFSLNSCLIGLSISLIFSIISYIPIYYLQRLSSYHIAGVWHMIIFETVISCSKDPDSNSQFLSIPIQIKSKYFPFVMTAALSWLGVLWELIFGLIFGYLYVYGFLNFTLISDELATRLESSALFIGIKKIPNFVEVAMAGEEELPIFKQSTQLAYSQINLQQTAPSAPSLVQISEQGYILGKDEQDQEKSFDKENIIQFQEESIKEKELI</sequence>
<evidence type="ECO:0000256" key="1">
    <source>
        <dbReference type="ARBA" id="ARBA00004141"/>
    </source>
</evidence>
<evidence type="ECO:0000313" key="6">
    <source>
        <dbReference type="EMBL" id="CAG9326103.1"/>
    </source>
</evidence>
<evidence type="ECO:0000256" key="5">
    <source>
        <dbReference type="SAM" id="Phobius"/>
    </source>
</evidence>
<evidence type="ECO:0000256" key="4">
    <source>
        <dbReference type="ARBA" id="ARBA00023136"/>
    </source>
</evidence>
<keyword evidence="2 5" id="KW-0812">Transmembrane</keyword>
<dbReference type="Gene3D" id="1.20.1540.10">
    <property type="entry name" value="Rhomboid-like"/>
    <property type="match status" value="1"/>
</dbReference>
<gene>
    <name evidence="6" type="ORF">BSTOLATCC_MIC40543</name>
</gene>
<organism evidence="6 7">
    <name type="scientific">Blepharisma stoltei</name>
    <dbReference type="NCBI Taxonomy" id="1481888"/>
    <lineage>
        <taxon>Eukaryota</taxon>
        <taxon>Sar</taxon>
        <taxon>Alveolata</taxon>
        <taxon>Ciliophora</taxon>
        <taxon>Postciliodesmatophora</taxon>
        <taxon>Heterotrichea</taxon>
        <taxon>Heterotrichida</taxon>
        <taxon>Blepharismidae</taxon>
        <taxon>Blepharisma</taxon>
    </lineage>
</organism>
<feature type="transmembrane region" description="Helical" evidence="5">
    <location>
        <begin position="23"/>
        <end position="45"/>
    </location>
</feature>
<dbReference type="PANTHER" id="PTHR11009">
    <property type="entry name" value="DER1-LIKE PROTEIN, DERLIN"/>
    <property type="match status" value="1"/>
</dbReference>